<dbReference type="Proteomes" id="UP001304671">
    <property type="component" value="Unassembled WGS sequence"/>
</dbReference>
<evidence type="ECO:0000313" key="3">
    <source>
        <dbReference type="Proteomes" id="UP001304671"/>
    </source>
</evidence>
<feature type="region of interest" description="Disordered" evidence="1">
    <location>
        <begin position="47"/>
        <end position="69"/>
    </location>
</feature>
<evidence type="ECO:0000256" key="1">
    <source>
        <dbReference type="SAM" id="MobiDB-lite"/>
    </source>
</evidence>
<keyword evidence="3" id="KW-1185">Reference proteome</keyword>
<reference evidence="2 3" key="1">
    <citation type="submission" date="2023-12" db="EMBL/GenBank/DDBJ databases">
        <title>Novel species of the genus Arcicella isolated from rivers.</title>
        <authorList>
            <person name="Lu H."/>
        </authorList>
    </citation>
    <scope>NUCLEOTIDE SEQUENCE [LARGE SCALE GENOMIC DNA]</scope>
    <source>
        <strain evidence="2 3">LMG 21963</strain>
    </source>
</reference>
<feature type="region of interest" description="Disordered" evidence="1">
    <location>
        <begin position="123"/>
        <end position="142"/>
    </location>
</feature>
<dbReference type="EMBL" id="JAYFUL010000006">
    <property type="protein sequence ID" value="MEA5257195.1"/>
    <property type="molecule type" value="Genomic_DNA"/>
</dbReference>
<feature type="compositionally biased region" description="Polar residues" evidence="1">
    <location>
        <begin position="125"/>
        <end position="139"/>
    </location>
</feature>
<name>A0ABU5QJT4_9BACT</name>
<comment type="caution">
    <text evidence="2">The sequence shown here is derived from an EMBL/GenBank/DDBJ whole genome shotgun (WGS) entry which is preliminary data.</text>
</comment>
<proteinExistence type="predicted"/>
<dbReference type="RefSeq" id="WP_323247411.1">
    <property type="nucleotide sequence ID" value="NZ_JAYFUL010000006.1"/>
</dbReference>
<protein>
    <submittedName>
        <fullName evidence="2">Uncharacterized protein</fullName>
    </submittedName>
</protein>
<gene>
    <name evidence="2" type="ORF">VB264_05310</name>
</gene>
<sequence>MEIKFQKVRELIAGLVGSPTLTEKMASDIDSAIKADEAAASQLLASAGTGTVPTGTPPAGTAPGAGTPPVVGTLPATGAVATTEEPVTLEKLMGIMTAMDGKINGIQAENTRLTQENQELKEFKASQSPTNMAVNTENNGAAGAPVRISKTAEKDAKALEELNRLAALYPSLMGDLV</sequence>
<organism evidence="2 3">
    <name type="scientific">Arcicella aquatica</name>
    <dbReference type="NCBI Taxonomy" id="217141"/>
    <lineage>
        <taxon>Bacteria</taxon>
        <taxon>Pseudomonadati</taxon>
        <taxon>Bacteroidota</taxon>
        <taxon>Cytophagia</taxon>
        <taxon>Cytophagales</taxon>
        <taxon>Flectobacillaceae</taxon>
        <taxon>Arcicella</taxon>
    </lineage>
</organism>
<accession>A0ABU5QJT4</accession>
<evidence type="ECO:0000313" key="2">
    <source>
        <dbReference type="EMBL" id="MEA5257195.1"/>
    </source>
</evidence>